<keyword evidence="7 12" id="KW-0418">Kinase</keyword>
<keyword evidence="10 12" id="KW-0324">Glycolysis</keyword>
<dbReference type="InterPro" id="IPR022953">
    <property type="entry name" value="ATP_PFK"/>
</dbReference>
<comment type="similarity">
    <text evidence="12">Belongs to the phosphofructokinase type A (PFKA) family. PPi-dependent PFK group II subfamily. Atypical ATP-dependent clade 'X' sub-subfamily.</text>
</comment>
<evidence type="ECO:0000256" key="4">
    <source>
        <dbReference type="ARBA" id="ARBA00022679"/>
    </source>
</evidence>
<evidence type="ECO:0000256" key="13">
    <source>
        <dbReference type="SAM" id="MobiDB-lite"/>
    </source>
</evidence>
<dbReference type="SUPFAM" id="SSF53784">
    <property type="entry name" value="Phosphofructokinase"/>
    <property type="match status" value="1"/>
</dbReference>
<dbReference type="GO" id="GO:0005524">
    <property type="term" value="F:ATP binding"/>
    <property type="evidence" value="ECO:0007669"/>
    <property type="project" value="UniProtKB-KW"/>
</dbReference>
<keyword evidence="3 12" id="KW-0021">Allosteric enzyme</keyword>
<feature type="binding site" evidence="12">
    <location>
        <begin position="218"/>
        <end position="220"/>
    </location>
    <ligand>
        <name>substrate</name>
    </ligand>
</feature>
<protein>
    <recommendedName>
        <fullName evidence="12">ATP-dependent 6-phosphofructokinase</fullName>
        <shortName evidence="12">ATP-PFK</shortName>
        <shortName evidence="12">Phosphofructokinase</shortName>
        <ecNumber evidence="12">2.7.1.11</ecNumber>
    </recommendedName>
    <alternativeName>
        <fullName evidence="12">Phosphohexokinase</fullName>
    </alternativeName>
</protein>
<keyword evidence="6 12" id="KW-0547">Nucleotide-binding</keyword>
<evidence type="ECO:0000256" key="3">
    <source>
        <dbReference type="ARBA" id="ARBA00022533"/>
    </source>
</evidence>
<comment type="subcellular location">
    <subcellularLocation>
        <location evidence="12">Cytoplasm</location>
    </subcellularLocation>
</comment>
<dbReference type="EC" id="2.7.1.11" evidence="12"/>
<evidence type="ECO:0000313" key="16">
    <source>
        <dbReference type="Proteomes" id="UP000834106"/>
    </source>
</evidence>
<proteinExistence type="inferred from homology"/>
<keyword evidence="8 12" id="KW-0067">ATP-binding</keyword>
<evidence type="ECO:0000259" key="14">
    <source>
        <dbReference type="Pfam" id="PF00365"/>
    </source>
</evidence>
<comment type="catalytic activity">
    <reaction evidence="11 12">
        <text>beta-D-fructose 6-phosphate + ATP = beta-D-fructose 1,6-bisphosphate + ADP + H(+)</text>
        <dbReference type="Rhea" id="RHEA:16109"/>
        <dbReference type="ChEBI" id="CHEBI:15378"/>
        <dbReference type="ChEBI" id="CHEBI:30616"/>
        <dbReference type="ChEBI" id="CHEBI:32966"/>
        <dbReference type="ChEBI" id="CHEBI:57634"/>
        <dbReference type="ChEBI" id="CHEBI:456216"/>
        <dbReference type="EC" id="2.7.1.11"/>
    </reaction>
</comment>
<dbReference type="InterPro" id="IPR035966">
    <property type="entry name" value="PKF_sf"/>
</dbReference>
<dbReference type="FunFam" id="3.40.50.450:FF:000002">
    <property type="entry name" value="ATP-dependent 6-phosphofructokinase"/>
    <property type="match status" value="1"/>
</dbReference>
<dbReference type="EMBL" id="OU503039">
    <property type="protein sequence ID" value="CAI9759639.1"/>
    <property type="molecule type" value="Genomic_DNA"/>
</dbReference>
<dbReference type="HAMAP" id="MF_01981">
    <property type="entry name" value="Phosphofructokinase_II_X"/>
    <property type="match status" value="1"/>
</dbReference>
<name>A0AAD2DMP5_9LAMI</name>
<evidence type="ECO:0000313" key="15">
    <source>
        <dbReference type="EMBL" id="CAI9759639.1"/>
    </source>
</evidence>
<dbReference type="Pfam" id="PF00365">
    <property type="entry name" value="PFK"/>
    <property type="match status" value="1"/>
</dbReference>
<dbReference type="GO" id="GO:0005737">
    <property type="term" value="C:cytoplasm"/>
    <property type="evidence" value="ECO:0007669"/>
    <property type="project" value="UniProtKB-SubCell"/>
</dbReference>
<dbReference type="GO" id="GO:0046872">
    <property type="term" value="F:metal ion binding"/>
    <property type="evidence" value="ECO:0007669"/>
    <property type="project" value="UniProtKB-KW"/>
</dbReference>
<keyword evidence="12" id="KW-0963">Cytoplasm</keyword>
<dbReference type="Gene3D" id="3.40.50.450">
    <property type="match status" value="1"/>
</dbReference>
<dbReference type="AlphaFoldDB" id="A0AAD2DMP5"/>
<evidence type="ECO:0000256" key="7">
    <source>
        <dbReference type="ARBA" id="ARBA00022777"/>
    </source>
</evidence>
<feature type="active site" description="Proton acceptor" evidence="12">
    <location>
        <position position="220"/>
    </location>
</feature>
<keyword evidence="4 12" id="KW-0808">Transferase</keyword>
<gene>
    <name evidence="12" type="primary">PFK</name>
    <name evidence="15" type="ORF">FPE_LOCUS7069</name>
</gene>
<dbReference type="PIRSF" id="PIRSF000534">
    <property type="entry name" value="PPi_PFK_TP0108"/>
    <property type="match status" value="1"/>
</dbReference>
<dbReference type="Proteomes" id="UP000834106">
    <property type="component" value="Chromosome 4"/>
</dbReference>
<evidence type="ECO:0000256" key="12">
    <source>
        <dbReference type="HAMAP-Rule" id="MF_03186"/>
    </source>
</evidence>
<dbReference type="NCBIfam" id="NF005301">
    <property type="entry name" value="PRK06830.1"/>
    <property type="match status" value="1"/>
</dbReference>
<evidence type="ECO:0000256" key="1">
    <source>
        <dbReference type="ARBA" id="ARBA00001946"/>
    </source>
</evidence>
<evidence type="ECO:0000256" key="6">
    <source>
        <dbReference type="ARBA" id="ARBA00022741"/>
    </source>
</evidence>
<comment type="cofactor">
    <cofactor evidence="1 12">
        <name>Mg(2+)</name>
        <dbReference type="ChEBI" id="CHEBI:18420"/>
    </cofactor>
</comment>
<feature type="binding site" evidence="12">
    <location>
        <begin position="263"/>
        <end position="265"/>
    </location>
    <ligand>
        <name>substrate</name>
    </ligand>
</feature>
<comment type="pathway">
    <text evidence="12">Carbohydrate degradation; glycolysis; D-glyceraldehyde 3-phosphate and glycerone phosphate from D-glucose: step 3/4.</text>
</comment>
<feature type="binding site" evidence="12">
    <location>
        <begin position="189"/>
        <end position="192"/>
    </location>
    <ligand>
        <name>ATP</name>
        <dbReference type="ChEBI" id="CHEBI:30616"/>
    </ligand>
</feature>
<evidence type="ECO:0000256" key="10">
    <source>
        <dbReference type="ARBA" id="ARBA00023152"/>
    </source>
</evidence>
<feature type="binding site" evidence="12">
    <location>
        <position position="101"/>
    </location>
    <ligand>
        <name>ATP</name>
        <dbReference type="ChEBI" id="CHEBI:30616"/>
    </ligand>
</feature>
<dbReference type="InterPro" id="IPR012004">
    <property type="entry name" value="PyroP-dep_PFK_TP0108"/>
</dbReference>
<keyword evidence="5 12" id="KW-0479">Metal-binding</keyword>
<evidence type="ECO:0000256" key="9">
    <source>
        <dbReference type="ARBA" id="ARBA00022842"/>
    </source>
</evidence>
<keyword evidence="9 12" id="KW-0460">Magnesium</keyword>
<feature type="region of interest" description="Disordered" evidence="13">
    <location>
        <begin position="451"/>
        <end position="481"/>
    </location>
</feature>
<accession>A0AAD2DMP5</accession>
<dbReference type="InterPro" id="IPR000023">
    <property type="entry name" value="Phosphofructokinase_dom"/>
</dbReference>
<feature type="compositionally biased region" description="Basic and acidic residues" evidence="13">
    <location>
        <begin position="457"/>
        <end position="467"/>
    </location>
</feature>
<evidence type="ECO:0000256" key="2">
    <source>
        <dbReference type="ARBA" id="ARBA00002659"/>
    </source>
</evidence>
<comment type="function">
    <text evidence="2 12">Catalyzes the phosphorylation of D-fructose 6-phosphate to fructose 1,6-bisphosphate by ATP, the first committing step of glycolysis.</text>
</comment>
<evidence type="ECO:0000256" key="5">
    <source>
        <dbReference type="ARBA" id="ARBA00022723"/>
    </source>
</evidence>
<dbReference type="PRINTS" id="PR00476">
    <property type="entry name" value="PHFRCTKINASE"/>
</dbReference>
<organism evidence="15 16">
    <name type="scientific">Fraxinus pennsylvanica</name>
    <dbReference type="NCBI Taxonomy" id="56036"/>
    <lineage>
        <taxon>Eukaryota</taxon>
        <taxon>Viridiplantae</taxon>
        <taxon>Streptophyta</taxon>
        <taxon>Embryophyta</taxon>
        <taxon>Tracheophyta</taxon>
        <taxon>Spermatophyta</taxon>
        <taxon>Magnoliopsida</taxon>
        <taxon>eudicotyledons</taxon>
        <taxon>Gunneridae</taxon>
        <taxon>Pentapetalae</taxon>
        <taxon>asterids</taxon>
        <taxon>lamiids</taxon>
        <taxon>Lamiales</taxon>
        <taxon>Oleaceae</taxon>
        <taxon>Oleeae</taxon>
        <taxon>Fraxinus</taxon>
    </lineage>
</organism>
<feature type="binding site" evidence="12">
    <location>
        <begin position="164"/>
        <end position="165"/>
    </location>
    <ligand>
        <name>ATP</name>
        <dbReference type="ChEBI" id="CHEBI:30616"/>
    </ligand>
</feature>
<feature type="binding site" evidence="12">
    <location>
        <position position="190"/>
    </location>
    <ligand>
        <name>Mg(2+)</name>
        <dbReference type="ChEBI" id="CHEBI:18420"/>
        <note>catalytic</note>
    </ligand>
</feature>
<comment type="activity regulation">
    <text evidence="12">Allosterically activated by AMP.</text>
</comment>
<evidence type="ECO:0000256" key="11">
    <source>
        <dbReference type="ARBA" id="ARBA00048070"/>
    </source>
</evidence>
<dbReference type="GO" id="GO:0003872">
    <property type="term" value="F:6-phosphofructokinase activity"/>
    <property type="evidence" value="ECO:0007669"/>
    <property type="project" value="UniProtKB-UniRule"/>
</dbReference>
<reference evidence="15" key="1">
    <citation type="submission" date="2023-05" db="EMBL/GenBank/DDBJ databases">
        <authorList>
            <person name="Huff M."/>
        </authorList>
    </citation>
    <scope>NUCLEOTIDE SEQUENCE</scope>
</reference>
<dbReference type="InterPro" id="IPR050929">
    <property type="entry name" value="PFKA"/>
</dbReference>
<feature type="domain" description="Phosphofructokinase" evidence="14">
    <location>
        <begin position="94"/>
        <end position="401"/>
    </location>
</feature>
<dbReference type="PANTHER" id="PTHR45770">
    <property type="entry name" value="ATP-DEPENDENT 6-PHOSPHOFRUCTOKINASE 1"/>
    <property type="match status" value="1"/>
</dbReference>
<evidence type="ECO:0000256" key="8">
    <source>
        <dbReference type="ARBA" id="ARBA00022840"/>
    </source>
</evidence>
<feature type="binding site" evidence="12">
    <location>
        <begin position="377"/>
        <end position="380"/>
    </location>
    <ligand>
        <name>substrate</name>
    </ligand>
</feature>
<keyword evidence="16" id="KW-1185">Reference proteome</keyword>
<feature type="site" description="Important for substrate specificity; cannot use PPi as phosphoryl donor" evidence="12">
    <location>
        <position position="191"/>
    </location>
</feature>
<feature type="binding site" evidence="12">
    <location>
        <position position="319"/>
    </location>
    <ligand>
        <name>substrate</name>
    </ligand>
</feature>
<comment type="subunit">
    <text evidence="12">Homotetramer.</text>
</comment>
<sequence length="481" mass="53002">MGSQSNYQMKVGNGEFGYVLEDVPHLTDYIPDLATYPNPLRSNPAYSVVKQYFVDMDDSIPQKIVVHKDTPRGVHFRRAGPRQKVYFASDDVRACIVTCGGLCPGLNTVIREIVHSLDYMYGVNQVLGIDGGYRGFYSKNTITLTPKVTNDIHKRGGTILGTSRGGHDTMKIVDSIQDRGINQVYIIGGDGTQKGAAVIYEEIRRRNLKVAVAGIPKTIDNDIPVIDRSFGFDTAVEEAQRAINAAHVEAESAENGIGVVKLMGRYSGFIAMYATLASRDVDCCLIPESPFYLEGECGLFGYIEKKLKENGHMVLVIAEGAGQELLAAEIQNAKNEKDASGNKLLQDVGLWISQRIKDHFAKLPKMPITLKYIDPTYMIRAIPSNASDNVYCTLLAQSAVHGAMAGYTGFTVGLVNGRHTYIPFNRITERQNKVVITDRMWARLLSSTNQPSFLGPKDVKAAKKEEVPPTQLLDDADEKTK</sequence>
<dbReference type="GO" id="GO:0006002">
    <property type="term" value="P:fructose 6-phosphate metabolic process"/>
    <property type="evidence" value="ECO:0007669"/>
    <property type="project" value="InterPro"/>
</dbReference>